<dbReference type="AlphaFoldDB" id="D6WLG8"/>
<proteinExistence type="predicted"/>
<accession>D6WLG8</accession>
<name>D6WLG8_TRICA</name>
<reference evidence="2 3" key="1">
    <citation type="journal article" date="2008" name="Nature">
        <title>The genome of the model beetle and pest Tribolium castaneum.</title>
        <authorList>
            <consortium name="Tribolium Genome Sequencing Consortium"/>
            <person name="Richards S."/>
            <person name="Gibbs R.A."/>
            <person name="Weinstock G.M."/>
            <person name="Brown S.J."/>
            <person name="Denell R."/>
            <person name="Beeman R.W."/>
            <person name="Gibbs R."/>
            <person name="Beeman R.W."/>
            <person name="Brown S.J."/>
            <person name="Bucher G."/>
            <person name="Friedrich M."/>
            <person name="Grimmelikhuijzen C.J."/>
            <person name="Klingler M."/>
            <person name="Lorenzen M."/>
            <person name="Richards S."/>
            <person name="Roth S."/>
            <person name="Schroder R."/>
            <person name="Tautz D."/>
            <person name="Zdobnov E.M."/>
            <person name="Muzny D."/>
            <person name="Gibbs R.A."/>
            <person name="Weinstock G.M."/>
            <person name="Attaway T."/>
            <person name="Bell S."/>
            <person name="Buhay C.J."/>
            <person name="Chandrabose M.N."/>
            <person name="Chavez D."/>
            <person name="Clerk-Blankenburg K.P."/>
            <person name="Cree A."/>
            <person name="Dao M."/>
            <person name="Davis C."/>
            <person name="Chacko J."/>
            <person name="Dinh H."/>
            <person name="Dugan-Rocha S."/>
            <person name="Fowler G."/>
            <person name="Garner T.T."/>
            <person name="Garnes J."/>
            <person name="Gnirke A."/>
            <person name="Hawes A."/>
            <person name="Hernandez J."/>
            <person name="Hines S."/>
            <person name="Holder M."/>
            <person name="Hume J."/>
            <person name="Jhangiani S.N."/>
            <person name="Joshi V."/>
            <person name="Khan Z.M."/>
            <person name="Jackson L."/>
            <person name="Kovar C."/>
            <person name="Kowis A."/>
            <person name="Lee S."/>
            <person name="Lewis L.R."/>
            <person name="Margolis J."/>
            <person name="Morgan M."/>
            <person name="Nazareth L.V."/>
            <person name="Nguyen N."/>
            <person name="Okwuonu G."/>
            <person name="Parker D."/>
            <person name="Richards S."/>
            <person name="Ruiz S.J."/>
            <person name="Santibanez J."/>
            <person name="Savard J."/>
            <person name="Scherer S.E."/>
            <person name="Schneider B."/>
            <person name="Sodergren E."/>
            <person name="Tautz D."/>
            <person name="Vattahil S."/>
            <person name="Villasana D."/>
            <person name="White C.S."/>
            <person name="Wright R."/>
            <person name="Park Y."/>
            <person name="Beeman R.W."/>
            <person name="Lord J."/>
            <person name="Oppert B."/>
            <person name="Lorenzen M."/>
            <person name="Brown S."/>
            <person name="Wang L."/>
            <person name="Savard J."/>
            <person name="Tautz D."/>
            <person name="Richards S."/>
            <person name="Weinstock G."/>
            <person name="Gibbs R.A."/>
            <person name="Liu Y."/>
            <person name="Worley K."/>
            <person name="Weinstock G."/>
            <person name="Elsik C.G."/>
            <person name="Reese J.T."/>
            <person name="Elhaik E."/>
            <person name="Landan G."/>
            <person name="Graur D."/>
            <person name="Arensburger P."/>
            <person name="Atkinson P."/>
            <person name="Beeman R.W."/>
            <person name="Beidler J."/>
            <person name="Brown S.J."/>
            <person name="Demuth J.P."/>
            <person name="Drury D.W."/>
            <person name="Du Y.Z."/>
            <person name="Fujiwara H."/>
            <person name="Lorenzen M."/>
            <person name="Maselli V."/>
            <person name="Osanai M."/>
            <person name="Park Y."/>
            <person name="Robertson H.M."/>
            <person name="Tu Z."/>
            <person name="Wang J.J."/>
            <person name="Wang S."/>
            <person name="Richards S."/>
            <person name="Song H."/>
            <person name="Zhang L."/>
            <person name="Sodergren E."/>
            <person name="Werner D."/>
            <person name="Stanke M."/>
            <person name="Morgenstern B."/>
            <person name="Solovyev V."/>
            <person name="Kosarev P."/>
            <person name="Brown G."/>
            <person name="Chen H.C."/>
            <person name="Ermolaeva O."/>
            <person name="Hlavina W."/>
            <person name="Kapustin Y."/>
            <person name="Kiryutin B."/>
            <person name="Kitts P."/>
            <person name="Maglott D."/>
            <person name="Pruitt K."/>
            <person name="Sapojnikov V."/>
            <person name="Souvorov A."/>
            <person name="Mackey A.J."/>
            <person name="Waterhouse R.M."/>
            <person name="Wyder S."/>
            <person name="Zdobnov E.M."/>
            <person name="Zdobnov E.M."/>
            <person name="Wyder S."/>
            <person name="Kriventseva E.V."/>
            <person name="Kadowaki T."/>
            <person name="Bork P."/>
            <person name="Aranda M."/>
            <person name="Bao R."/>
            <person name="Beermann A."/>
            <person name="Berns N."/>
            <person name="Bolognesi R."/>
            <person name="Bonneton F."/>
            <person name="Bopp D."/>
            <person name="Brown S.J."/>
            <person name="Bucher G."/>
            <person name="Butts T."/>
            <person name="Chaumot A."/>
            <person name="Denell R.E."/>
            <person name="Ferrier D.E."/>
            <person name="Friedrich M."/>
            <person name="Gordon C.M."/>
            <person name="Jindra M."/>
            <person name="Klingler M."/>
            <person name="Lan Q."/>
            <person name="Lattorff H.M."/>
            <person name="Laudet V."/>
            <person name="von Levetsow C."/>
            <person name="Liu Z."/>
            <person name="Lutz R."/>
            <person name="Lynch J.A."/>
            <person name="da Fonseca R.N."/>
            <person name="Posnien N."/>
            <person name="Reuter R."/>
            <person name="Roth S."/>
            <person name="Savard J."/>
            <person name="Schinko J.B."/>
            <person name="Schmitt C."/>
            <person name="Schoppmeier M."/>
            <person name="Schroder R."/>
            <person name="Shippy T.D."/>
            <person name="Simonnet F."/>
            <person name="Marques-Souza H."/>
            <person name="Tautz D."/>
            <person name="Tomoyasu Y."/>
            <person name="Trauner J."/>
            <person name="Van der Zee M."/>
            <person name="Vervoort M."/>
            <person name="Wittkopp N."/>
            <person name="Wimmer E.A."/>
            <person name="Yang X."/>
            <person name="Jones A.K."/>
            <person name="Sattelle D.B."/>
            <person name="Ebert P.R."/>
            <person name="Nelson D."/>
            <person name="Scott J.G."/>
            <person name="Beeman R.W."/>
            <person name="Muthukrishnan S."/>
            <person name="Kramer K.J."/>
            <person name="Arakane Y."/>
            <person name="Beeman R.W."/>
            <person name="Zhu Q."/>
            <person name="Hogenkamp D."/>
            <person name="Dixit R."/>
            <person name="Oppert B."/>
            <person name="Jiang H."/>
            <person name="Zou Z."/>
            <person name="Marshall J."/>
            <person name="Elpidina E."/>
            <person name="Vinokurov K."/>
            <person name="Oppert C."/>
            <person name="Zou Z."/>
            <person name="Evans J."/>
            <person name="Lu Z."/>
            <person name="Zhao P."/>
            <person name="Sumathipala N."/>
            <person name="Altincicek B."/>
            <person name="Vilcinskas A."/>
            <person name="Williams M."/>
            <person name="Hultmark D."/>
            <person name="Hetru C."/>
            <person name="Jiang H."/>
            <person name="Grimmelikhuijzen C.J."/>
            <person name="Hauser F."/>
            <person name="Cazzamali G."/>
            <person name="Williamson M."/>
            <person name="Park Y."/>
            <person name="Li B."/>
            <person name="Tanaka Y."/>
            <person name="Predel R."/>
            <person name="Neupert S."/>
            <person name="Schachtner J."/>
            <person name="Verleyen P."/>
            <person name="Raible F."/>
            <person name="Bork P."/>
            <person name="Friedrich M."/>
            <person name="Walden K.K."/>
            <person name="Robertson H.M."/>
            <person name="Angeli S."/>
            <person name="Foret S."/>
            <person name="Bucher G."/>
            <person name="Schuetz S."/>
            <person name="Maleszka R."/>
            <person name="Wimmer E.A."/>
            <person name="Beeman R.W."/>
            <person name="Lorenzen M."/>
            <person name="Tomoyasu Y."/>
            <person name="Miller S.C."/>
            <person name="Grossmann D."/>
            <person name="Bucher G."/>
        </authorList>
    </citation>
    <scope>NUCLEOTIDE SEQUENCE [LARGE SCALE GENOMIC DNA]</scope>
    <source>
        <strain evidence="2 3">Georgia GA2</strain>
    </source>
</reference>
<evidence type="ECO:0000313" key="2">
    <source>
        <dbReference type="EMBL" id="EFA04111.2"/>
    </source>
</evidence>
<protein>
    <submittedName>
        <fullName evidence="2">Uncharacterized protein</fullName>
    </submittedName>
</protein>
<dbReference type="InParanoid" id="D6WLG8"/>
<dbReference type="Proteomes" id="UP000007266">
    <property type="component" value="Linkage group 5"/>
</dbReference>
<dbReference type="HOGENOM" id="CLU_654410_0_0_1"/>
<gene>
    <name evidence="2" type="primary">AUGUSTUS-3.0.2_14349</name>
    <name evidence="2" type="ORF">TcasGA2_TC014349</name>
</gene>
<evidence type="ECO:0000256" key="1">
    <source>
        <dbReference type="SAM" id="MobiDB-lite"/>
    </source>
</evidence>
<dbReference type="EMBL" id="KQ971343">
    <property type="protein sequence ID" value="EFA04111.2"/>
    <property type="molecule type" value="Genomic_DNA"/>
</dbReference>
<feature type="region of interest" description="Disordered" evidence="1">
    <location>
        <begin position="100"/>
        <end position="119"/>
    </location>
</feature>
<sequence length="222" mass="23929">MQIIARHGMSGSGPNSVAWPDNYKTLSGRHLGLLFISVARPYCSKTIKATLVERADMCVGSQYNLPTIEDNNRVIIGYASPDHGSREESVLEADSRRIRRGCPRGHAHTPSLPTTISGEQKCGPHVFQEGFGVSAGEGATHAPATIKQTTRLVVHNGPWAAPTPGNDTVEVPKQGRAGPGAPIIVVWGPTPLMVLFCKSLARRVGQMNCWPKGLSFTNRSNR</sequence>
<evidence type="ECO:0000313" key="3">
    <source>
        <dbReference type="Proteomes" id="UP000007266"/>
    </source>
</evidence>
<keyword evidence="3" id="KW-1185">Reference proteome</keyword>
<reference evidence="2 3" key="2">
    <citation type="journal article" date="2010" name="Nucleic Acids Res.">
        <title>BeetleBase in 2010: revisions to provide comprehensive genomic information for Tribolium castaneum.</title>
        <authorList>
            <person name="Kim H.S."/>
            <person name="Murphy T."/>
            <person name="Xia J."/>
            <person name="Caragea D."/>
            <person name="Park Y."/>
            <person name="Beeman R.W."/>
            <person name="Lorenzen M.D."/>
            <person name="Butcher S."/>
            <person name="Manak J.R."/>
            <person name="Brown S.J."/>
        </authorList>
    </citation>
    <scope>GENOME REANNOTATION</scope>
    <source>
        <strain evidence="2 3">Georgia GA2</strain>
    </source>
</reference>
<organism evidence="2 3">
    <name type="scientific">Tribolium castaneum</name>
    <name type="common">Red flour beetle</name>
    <dbReference type="NCBI Taxonomy" id="7070"/>
    <lineage>
        <taxon>Eukaryota</taxon>
        <taxon>Metazoa</taxon>
        <taxon>Ecdysozoa</taxon>
        <taxon>Arthropoda</taxon>
        <taxon>Hexapoda</taxon>
        <taxon>Insecta</taxon>
        <taxon>Pterygota</taxon>
        <taxon>Neoptera</taxon>
        <taxon>Endopterygota</taxon>
        <taxon>Coleoptera</taxon>
        <taxon>Polyphaga</taxon>
        <taxon>Cucujiformia</taxon>
        <taxon>Tenebrionidae</taxon>
        <taxon>Tenebrionidae incertae sedis</taxon>
        <taxon>Tribolium</taxon>
    </lineage>
</organism>